<gene>
    <name evidence="7" type="ORF">SAMN04244553_0098</name>
</gene>
<feature type="transmembrane region" description="Helical" evidence="6">
    <location>
        <begin position="333"/>
        <end position="360"/>
    </location>
</feature>
<evidence type="ECO:0000256" key="6">
    <source>
        <dbReference type="SAM" id="Phobius"/>
    </source>
</evidence>
<dbReference type="PANTHER" id="PTHR43298">
    <property type="entry name" value="MULTIDRUG RESISTANCE PROTEIN NORM-RELATED"/>
    <property type="match status" value="1"/>
</dbReference>
<dbReference type="InterPro" id="IPR050222">
    <property type="entry name" value="MATE_MdtK"/>
</dbReference>
<dbReference type="EMBL" id="OBEG01000010">
    <property type="protein sequence ID" value="SNY89782.1"/>
    <property type="molecule type" value="Genomic_DNA"/>
</dbReference>
<feature type="transmembrane region" description="Helical" evidence="6">
    <location>
        <begin position="203"/>
        <end position="225"/>
    </location>
</feature>
<dbReference type="GO" id="GO:0042910">
    <property type="term" value="F:xenobiotic transmembrane transporter activity"/>
    <property type="evidence" value="ECO:0007669"/>
    <property type="project" value="InterPro"/>
</dbReference>
<protein>
    <recommendedName>
        <fullName evidence="3">Probable multidrug resistance protein NorM</fullName>
    </recommendedName>
    <alternativeName>
        <fullName evidence="5">Multidrug-efflux transporter</fullName>
    </alternativeName>
</protein>
<evidence type="ECO:0000256" key="4">
    <source>
        <dbReference type="ARBA" id="ARBA00022448"/>
    </source>
</evidence>
<evidence type="ECO:0000256" key="2">
    <source>
        <dbReference type="ARBA" id="ARBA00010199"/>
    </source>
</evidence>
<feature type="transmembrane region" description="Helical" evidence="6">
    <location>
        <begin position="436"/>
        <end position="455"/>
    </location>
</feature>
<keyword evidence="6" id="KW-0812">Transmembrane</keyword>
<feature type="transmembrane region" description="Helical" evidence="6">
    <location>
        <begin position="12"/>
        <end position="32"/>
    </location>
</feature>
<feature type="transmembrane region" description="Helical" evidence="6">
    <location>
        <begin position="38"/>
        <end position="58"/>
    </location>
</feature>
<feature type="transmembrane region" description="Helical" evidence="6">
    <location>
        <begin position="410"/>
        <end position="430"/>
    </location>
</feature>
<comment type="function">
    <text evidence="1">Multidrug efflux pump.</text>
</comment>
<feature type="transmembrane region" description="Helical" evidence="6">
    <location>
        <begin position="293"/>
        <end position="313"/>
    </location>
</feature>
<reference evidence="8" key="1">
    <citation type="submission" date="2017-09" db="EMBL/GenBank/DDBJ databases">
        <authorList>
            <person name="Varghese N."/>
            <person name="Submissions S."/>
        </authorList>
    </citation>
    <scope>NUCLEOTIDE SEQUENCE [LARGE SCALE GENOMIC DNA]</scope>
    <source>
        <strain evidence="8">DSM 45537</strain>
    </source>
</reference>
<dbReference type="OrthoDB" id="9780160at2"/>
<organism evidence="7 8">
    <name type="scientific">Nocardia amikacinitolerans</name>
    <dbReference type="NCBI Taxonomy" id="756689"/>
    <lineage>
        <taxon>Bacteria</taxon>
        <taxon>Bacillati</taxon>
        <taxon>Actinomycetota</taxon>
        <taxon>Actinomycetes</taxon>
        <taxon>Mycobacteriales</taxon>
        <taxon>Nocardiaceae</taxon>
        <taxon>Nocardia</taxon>
    </lineage>
</organism>
<evidence type="ECO:0000256" key="3">
    <source>
        <dbReference type="ARBA" id="ARBA00020268"/>
    </source>
</evidence>
<dbReference type="NCBIfam" id="TIGR00797">
    <property type="entry name" value="matE"/>
    <property type="match status" value="1"/>
</dbReference>
<evidence type="ECO:0000313" key="8">
    <source>
        <dbReference type="Proteomes" id="UP000219565"/>
    </source>
</evidence>
<dbReference type="Pfam" id="PF01554">
    <property type="entry name" value="MatE"/>
    <property type="match status" value="2"/>
</dbReference>
<dbReference type="RefSeq" id="WP_097248423.1">
    <property type="nucleotide sequence ID" value="NZ_OBEG01000010.1"/>
</dbReference>
<dbReference type="Proteomes" id="UP000219565">
    <property type="component" value="Unassembled WGS sequence"/>
</dbReference>
<keyword evidence="4" id="KW-0813">Transport</keyword>
<evidence type="ECO:0000256" key="1">
    <source>
        <dbReference type="ARBA" id="ARBA00003408"/>
    </source>
</evidence>
<feature type="transmembrane region" description="Helical" evidence="6">
    <location>
        <begin position="106"/>
        <end position="132"/>
    </location>
</feature>
<dbReference type="AlphaFoldDB" id="A0A285LXY5"/>
<dbReference type="GO" id="GO:0015297">
    <property type="term" value="F:antiporter activity"/>
    <property type="evidence" value="ECO:0007669"/>
    <property type="project" value="InterPro"/>
</dbReference>
<accession>A0A285LXY5</accession>
<evidence type="ECO:0000256" key="5">
    <source>
        <dbReference type="ARBA" id="ARBA00031636"/>
    </source>
</evidence>
<feature type="transmembrane region" description="Helical" evidence="6">
    <location>
        <begin position="174"/>
        <end position="197"/>
    </location>
</feature>
<keyword evidence="6" id="KW-0472">Membrane</keyword>
<name>A0A285LXY5_9NOCA</name>
<dbReference type="GO" id="GO:0005886">
    <property type="term" value="C:plasma membrane"/>
    <property type="evidence" value="ECO:0007669"/>
    <property type="project" value="TreeGrafter"/>
</dbReference>
<feature type="transmembrane region" description="Helical" evidence="6">
    <location>
        <begin position="366"/>
        <end position="385"/>
    </location>
</feature>
<feature type="transmembrane region" description="Helical" evidence="6">
    <location>
        <begin position="259"/>
        <end position="287"/>
    </location>
</feature>
<proteinExistence type="inferred from homology"/>
<dbReference type="PANTHER" id="PTHR43298:SF2">
    <property type="entry name" value="FMN_FAD EXPORTER YEEO-RELATED"/>
    <property type="match status" value="1"/>
</dbReference>
<evidence type="ECO:0000313" key="7">
    <source>
        <dbReference type="EMBL" id="SNY89782.1"/>
    </source>
</evidence>
<comment type="similarity">
    <text evidence="2">Belongs to the multi antimicrobial extrusion (MATE) (TC 2.A.66.1) family.</text>
</comment>
<feature type="transmembrane region" description="Helical" evidence="6">
    <location>
        <begin position="144"/>
        <end position="162"/>
    </location>
</feature>
<sequence>MSFRFVSRLADYRAIVALAAPIAGIQLAQVALTTVDLAMMGLLGVAAVAAGGLALLLYNQWRTMCVGMVTGVGNMIAAAVGRGEKRTGTADLDETARAEIRGYVRAALAVATGTAAAGAVSLVGLGYALAWLGQDPVVLDLARPIIWTLAPGLIPMLWLNVLRQFAVGMRRAGSLLRVTLVSIAVNALLNALFLFGWSGLPKLGLAGIGLATTLVQIWTCGTYFATVRRDPALGQLLSLRAWRADRETMRRIVRMGTPIALTYGAEAAVTSIATLLMGVFGPVALAANNIVNQLAYIVYQVNIGLSQGSSILISRTVGRGEWALVAGIARRTFALGFGFMTVVGLGYVLFPGAVLAPFLGGDRDDAAVVAAASTLLWFAIVQQYCKGSQNVCIGLLRGIGETKAGLRDTLVGYFALGVPAMAVCGFAVAWRGPGVWLGLCVGFGATAALVWRSFLRRVGGLGERAPEALSSAS</sequence>
<keyword evidence="6" id="KW-1133">Transmembrane helix</keyword>
<dbReference type="InterPro" id="IPR002528">
    <property type="entry name" value="MATE_fam"/>
</dbReference>
<keyword evidence="8" id="KW-1185">Reference proteome</keyword>